<feature type="compositionally biased region" description="Acidic residues" evidence="2">
    <location>
        <begin position="157"/>
        <end position="169"/>
    </location>
</feature>
<dbReference type="InterPro" id="IPR039206">
    <property type="entry name" value="MORF/ORRM1/DAG-like"/>
</dbReference>
<name>A0AAD8J1L6_9APIA</name>
<protein>
    <recommendedName>
        <fullName evidence="3">MORF/ORRM1/DAG-like MORF domain-containing protein</fullName>
    </recommendedName>
</protein>
<dbReference type="GO" id="GO:0005739">
    <property type="term" value="C:mitochondrion"/>
    <property type="evidence" value="ECO:0007669"/>
    <property type="project" value="TreeGrafter"/>
</dbReference>
<evidence type="ECO:0000259" key="3">
    <source>
        <dbReference type="Pfam" id="PF21864"/>
    </source>
</evidence>
<dbReference type="GO" id="GO:0016554">
    <property type="term" value="P:cytidine to uridine editing"/>
    <property type="evidence" value="ECO:0007669"/>
    <property type="project" value="InterPro"/>
</dbReference>
<keyword evidence="5" id="KW-1185">Reference proteome</keyword>
<evidence type="ECO:0000313" key="5">
    <source>
        <dbReference type="Proteomes" id="UP001237642"/>
    </source>
</evidence>
<feature type="region of interest" description="Disordered" evidence="2">
    <location>
        <begin position="148"/>
        <end position="180"/>
    </location>
</feature>
<dbReference type="AlphaFoldDB" id="A0AAD8J1L6"/>
<feature type="region of interest" description="Disordered" evidence="2">
    <location>
        <begin position="92"/>
        <end position="124"/>
    </location>
</feature>
<dbReference type="InterPro" id="IPR054059">
    <property type="entry name" value="MORF/ORRM1/DAG-like_MORF"/>
</dbReference>
<dbReference type="PANTHER" id="PTHR31346">
    <property type="entry name" value="MULTIPLE ORGANELLAR RNA EDITING FACTOR 2, CHLOROPLASTIC-RELATED-RELATED"/>
    <property type="match status" value="1"/>
</dbReference>
<accession>A0AAD8J1L6</accession>
<feature type="compositionally biased region" description="Basic and acidic residues" evidence="2">
    <location>
        <begin position="95"/>
        <end position="105"/>
    </location>
</feature>
<keyword evidence="1" id="KW-0809">Transit peptide</keyword>
<evidence type="ECO:0000256" key="1">
    <source>
        <dbReference type="ARBA" id="ARBA00022946"/>
    </source>
</evidence>
<comment type="caution">
    <text evidence="4">The sequence shown here is derived from an EMBL/GenBank/DDBJ whole genome shotgun (WGS) entry which is preliminary data.</text>
</comment>
<evidence type="ECO:0000256" key="2">
    <source>
        <dbReference type="SAM" id="MobiDB-lite"/>
    </source>
</evidence>
<dbReference type="Pfam" id="PF21864">
    <property type="entry name" value="MORF_dom"/>
    <property type="match status" value="1"/>
</dbReference>
<reference evidence="4" key="2">
    <citation type="submission" date="2023-05" db="EMBL/GenBank/DDBJ databases">
        <authorList>
            <person name="Schelkunov M.I."/>
        </authorList>
    </citation>
    <scope>NUCLEOTIDE SEQUENCE</scope>
    <source>
        <strain evidence="4">Hsosn_3</strain>
        <tissue evidence="4">Leaf</tissue>
    </source>
</reference>
<proteinExistence type="predicted"/>
<dbReference type="GO" id="GO:0080156">
    <property type="term" value="P:mitochondrial mRNA modification"/>
    <property type="evidence" value="ECO:0007669"/>
    <property type="project" value="TreeGrafter"/>
</dbReference>
<dbReference type="PANTHER" id="PTHR31346:SF4">
    <property type="entry name" value="MULTIPLE ORGANELLAR RNA EDITING FACTOR 8, CHLOROPLASTIC_MITOCHONDRIAL"/>
    <property type="match status" value="1"/>
</dbReference>
<gene>
    <name evidence="4" type="ORF">POM88_005509</name>
</gene>
<feature type="domain" description="MORF/ORRM1/DAG-like MORF" evidence="3">
    <location>
        <begin position="55"/>
        <end position="93"/>
    </location>
</feature>
<reference evidence="4" key="1">
    <citation type="submission" date="2023-02" db="EMBL/GenBank/DDBJ databases">
        <title>Genome of toxic invasive species Heracleum sosnowskyi carries increased number of genes despite the absence of recent whole-genome duplications.</title>
        <authorList>
            <person name="Schelkunov M."/>
            <person name="Shtratnikova V."/>
            <person name="Makarenko M."/>
            <person name="Klepikova A."/>
            <person name="Omelchenko D."/>
            <person name="Novikova G."/>
            <person name="Obukhova E."/>
            <person name="Bogdanov V."/>
            <person name="Penin A."/>
            <person name="Logacheva M."/>
        </authorList>
    </citation>
    <scope>NUCLEOTIDE SEQUENCE</scope>
    <source>
        <strain evidence="4">Hsosn_3</strain>
        <tissue evidence="4">Leaf</tissue>
    </source>
</reference>
<evidence type="ECO:0000313" key="4">
    <source>
        <dbReference type="EMBL" id="KAK1395646.1"/>
    </source>
</evidence>
<dbReference type="Proteomes" id="UP001237642">
    <property type="component" value="Unassembled WGS sequence"/>
</dbReference>
<organism evidence="4 5">
    <name type="scientific">Heracleum sosnowskyi</name>
    <dbReference type="NCBI Taxonomy" id="360622"/>
    <lineage>
        <taxon>Eukaryota</taxon>
        <taxon>Viridiplantae</taxon>
        <taxon>Streptophyta</taxon>
        <taxon>Embryophyta</taxon>
        <taxon>Tracheophyta</taxon>
        <taxon>Spermatophyta</taxon>
        <taxon>Magnoliopsida</taxon>
        <taxon>eudicotyledons</taxon>
        <taxon>Gunneridae</taxon>
        <taxon>Pentapetalae</taxon>
        <taxon>asterids</taxon>
        <taxon>campanulids</taxon>
        <taxon>Apiales</taxon>
        <taxon>Apiaceae</taxon>
        <taxon>Apioideae</taxon>
        <taxon>apioid superclade</taxon>
        <taxon>Tordylieae</taxon>
        <taxon>Tordyliinae</taxon>
        <taxon>Heracleum</taxon>
    </lineage>
</organism>
<dbReference type="EMBL" id="JAUIZM010000002">
    <property type="protein sequence ID" value="KAK1395646.1"/>
    <property type="molecule type" value="Genomic_DNA"/>
</dbReference>
<sequence>MAAKRIISLFRSCSSSSDRAFASSSGVSRTTVALSPDPVEDIAWRRRLEDFGTDYKHWFVSVEEPVGSTREEMAAHYVKILSAITGSEDEAQEAEELKKVPHVDDVLPDSNYADQETKDYGGEPFIDGQLVPYDPKYHMAVARLQEEAEARARGEIETDEEDDDDDDDNSNYSCKSFLLI</sequence>